<evidence type="ECO:0000313" key="3">
    <source>
        <dbReference type="EMBL" id="KAK5639228.1"/>
    </source>
</evidence>
<reference evidence="3 4" key="1">
    <citation type="journal article" date="2024" name="Insects">
        <title>An Improved Chromosome-Level Genome Assembly of the Firefly Pyrocoelia pectoralis.</title>
        <authorList>
            <person name="Fu X."/>
            <person name="Meyer-Rochow V.B."/>
            <person name="Ballantyne L."/>
            <person name="Zhu X."/>
        </authorList>
    </citation>
    <scope>NUCLEOTIDE SEQUENCE [LARGE SCALE GENOMIC DNA]</scope>
    <source>
        <strain evidence="3">XCY_ONT2</strain>
    </source>
</reference>
<dbReference type="InterPro" id="IPR005552">
    <property type="entry name" value="Scramblase"/>
</dbReference>
<organism evidence="3 4">
    <name type="scientific">Pyrocoelia pectoralis</name>
    <dbReference type="NCBI Taxonomy" id="417401"/>
    <lineage>
        <taxon>Eukaryota</taxon>
        <taxon>Metazoa</taxon>
        <taxon>Ecdysozoa</taxon>
        <taxon>Arthropoda</taxon>
        <taxon>Hexapoda</taxon>
        <taxon>Insecta</taxon>
        <taxon>Pterygota</taxon>
        <taxon>Neoptera</taxon>
        <taxon>Endopterygota</taxon>
        <taxon>Coleoptera</taxon>
        <taxon>Polyphaga</taxon>
        <taxon>Elateriformia</taxon>
        <taxon>Elateroidea</taxon>
        <taxon>Lampyridae</taxon>
        <taxon>Lampyrinae</taxon>
        <taxon>Pyrocoelia</taxon>
    </lineage>
</organism>
<keyword evidence="2" id="KW-0449">Lipoprotein</keyword>
<comment type="similarity">
    <text evidence="1 2">Belongs to the phospholipid scramblase family.</text>
</comment>
<dbReference type="GO" id="GO:0017128">
    <property type="term" value="F:phospholipid scramblase activity"/>
    <property type="evidence" value="ECO:0007669"/>
    <property type="project" value="InterPro"/>
</dbReference>
<keyword evidence="2" id="KW-0106">Calcium</keyword>
<dbReference type="PANTHER" id="PTHR23248:SF4">
    <property type="entry name" value="PHOSPHOLIPID SCRAMBLASE"/>
    <property type="match status" value="1"/>
</dbReference>
<gene>
    <name evidence="3" type="ORF">RI129_011720</name>
</gene>
<dbReference type="AlphaFoldDB" id="A0AAN7V4Z5"/>
<proteinExistence type="inferred from homology"/>
<accession>A0AAN7V4Z5</accession>
<keyword evidence="2" id="KW-0564">Palmitate</keyword>
<dbReference type="GO" id="GO:0005886">
    <property type="term" value="C:plasma membrane"/>
    <property type="evidence" value="ECO:0007669"/>
    <property type="project" value="TreeGrafter"/>
</dbReference>
<dbReference type="EMBL" id="JAVRBK010000009">
    <property type="protein sequence ID" value="KAK5639228.1"/>
    <property type="molecule type" value="Genomic_DNA"/>
</dbReference>
<protein>
    <recommendedName>
        <fullName evidence="2">Phospholipid scramblase</fullName>
    </recommendedName>
</protein>
<sequence length="290" mass="33377">MLRIESEYATENSHSLENHVTEIGLPVYSDREGPPISIQPQHSMDTDNAIARRPIPVSTIDWQTTNISQFIPLHGLDFLMGAEQLYIQQTVELNDLLSNLESENRYTVKVPHGETLYYASEQSSSFERLCFGTSRSFIMKLYDQTQQEALQFRRRLACGTCLFWCYVQTLEVWLPSTEFIGVVKQQMHLSVPMFRVYNRDQDVIYRIEGPHTCACTSLGKDAHFKVFTADGMTQVGSINHQWDQLQVAYNLCIQFPSRSIDTKHKALLLGAAFLLEYMYYQSSSLVRCRC</sequence>
<dbReference type="PANTHER" id="PTHR23248">
    <property type="entry name" value="PHOSPHOLIPID SCRAMBLASE-RELATED"/>
    <property type="match status" value="1"/>
</dbReference>
<comment type="function">
    <text evidence="2">May mediate accelerated ATP-independent bidirectional transbilayer migration of phospholipids upon binding calcium ions that results in a loss of phospholipid asymmetry in the plasma membrane.</text>
</comment>
<comment type="cofactor">
    <cofactor evidence="2">
        <name>Ca(2+)</name>
        <dbReference type="ChEBI" id="CHEBI:29108"/>
    </cofactor>
</comment>
<keyword evidence="4" id="KW-1185">Reference proteome</keyword>
<name>A0AAN7V4Z5_9COLE</name>
<evidence type="ECO:0000256" key="2">
    <source>
        <dbReference type="RuleBase" id="RU363116"/>
    </source>
</evidence>
<evidence type="ECO:0000256" key="1">
    <source>
        <dbReference type="ARBA" id="ARBA00005350"/>
    </source>
</evidence>
<comment type="caution">
    <text evidence="3">The sequence shown here is derived from an EMBL/GenBank/DDBJ whole genome shotgun (WGS) entry which is preliminary data.</text>
</comment>
<evidence type="ECO:0000313" key="4">
    <source>
        <dbReference type="Proteomes" id="UP001329430"/>
    </source>
</evidence>
<dbReference type="Proteomes" id="UP001329430">
    <property type="component" value="Chromosome 9"/>
</dbReference>
<dbReference type="Pfam" id="PF03803">
    <property type="entry name" value="Scramblase"/>
    <property type="match status" value="1"/>
</dbReference>